<feature type="transmembrane region" description="Helical" evidence="7">
    <location>
        <begin position="144"/>
        <end position="166"/>
    </location>
</feature>
<feature type="transmembrane region" description="Helical" evidence="7">
    <location>
        <begin position="74"/>
        <end position="99"/>
    </location>
</feature>
<proteinExistence type="predicted"/>
<dbReference type="InterPro" id="IPR035906">
    <property type="entry name" value="MetI-like_sf"/>
</dbReference>
<evidence type="ECO:0000256" key="1">
    <source>
        <dbReference type="ARBA" id="ARBA00004651"/>
    </source>
</evidence>
<dbReference type="Gene3D" id="1.10.3720.10">
    <property type="entry name" value="MetI-like"/>
    <property type="match status" value="1"/>
</dbReference>
<gene>
    <name evidence="9" type="ORF">S03H2_24953</name>
</gene>
<dbReference type="PROSITE" id="PS50928">
    <property type="entry name" value="ABC_TM1"/>
    <property type="match status" value="1"/>
</dbReference>
<dbReference type="PANTHER" id="PTHR43744:SF8">
    <property type="entry name" value="SN-GLYCEROL-3-PHOSPHATE TRANSPORT SYSTEM PERMEASE PROTEIN UGPE"/>
    <property type="match status" value="1"/>
</dbReference>
<comment type="subcellular location">
    <subcellularLocation>
        <location evidence="1">Cell membrane</location>
        <topology evidence="1">Multi-pass membrane protein</topology>
    </subcellularLocation>
</comment>
<evidence type="ECO:0000259" key="8">
    <source>
        <dbReference type="PROSITE" id="PS50928"/>
    </source>
</evidence>
<evidence type="ECO:0000256" key="4">
    <source>
        <dbReference type="ARBA" id="ARBA00022692"/>
    </source>
</evidence>
<evidence type="ECO:0000256" key="6">
    <source>
        <dbReference type="ARBA" id="ARBA00023136"/>
    </source>
</evidence>
<dbReference type="SUPFAM" id="SSF161098">
    <property type="entry name" value="MetI-like"/>
    <property type="match status" value="1"/>
</dbReference>
<dbReference type="InterPro" id="IPR000515">
    <property type="entry name" value="MetI-like"/>
</dbReference>
<dbReference type="PANTHER" id="PTHR43744">
    <property type="entry name" value="ABC TRANSPORTER PERMEASE PROTEIN MG189-RELATED-RELATED"/>
    <property type="match status" value="1"/>
</dbReference>
<evidence type="ECO:0000313" key="9">
    <source>
        <dbReference type="EMBL" id="GAH43156.1"/>
    </source>
</evidence>
<feature type="transmembrane region" description="Helical" evidence="7">
    <location>
        <begin position="12"/>
        <end position="35"/>
    </location>
</feature>
<evidence type="ECO:0000256" key="3">
    <source>
        <dbReference type="ARBA" id="ARBA00022475"/>
    </source>
</evidence>
<feature type="domain" description="ABC transmembrane type-1" evidence="8">
    <location>
        <begin position="75"/>
        <end position="175"/>
    </location>
</feature>
<keyword evidence="4 7" id="KW-0812">Transmembrane</keyword>
<comment type="caution">
    <text evidence="9">The sequence shown here is derived from an EMBL/GenBank/DDBJ whole genome shotgun (WGS) entry which is preliminary data.</text>
</comment>
<keyword evidence="6 7" id="KW-0472">Membrane</keyword>
<dbReference type="GO" id="GO:0055085">
    <property type="term" value="P:transmembrane transport"/>
    <property type="evidence" value="ECO:0007669"/>
    <property type="project" value="InterPro"/>
</dbReference>
<protein>
    <recommendedName>
        <fullName evidence="8">ABC transmembrane type-1 domain-containing protein</fullName>
    </recommendedName>
</protein>
<dbReference type="AlphaFoldDB" id="X1FBY4"/>
<sequence>MTKWFNLWKKYRIGIFIFVTVVTAIYIFPIIWTFITSLRPTQDIYRYPPTIIPGAVTLQNYIYVLTQMKGFLRYFLNSVVVTFITAVIVVISSAMGGYAFGMRKFRGQNMLFAAVIAVLMIPYLMYLIPIFIMEDKIGLRNTWWSLVLPYTALNLPWGLLIMRGAFSTIPLDIRD</sequence>
<reference evidence="9" key="1">
    <citation type="journal article" date="2014" name="Front. Microbiol.">
        <title>High frequency of phylogenetically diverse reductive dehalogenase-homologous genes in deep subseafloor sedimentary metagenomes.</title>
        <authorList>
            <person name="Kawai M."/>
            <person name="Futagami T."/>
            <person name="Toyoda A."/>
            <person name="Takaki Y."/>
            <person name="Nishi S."/>
            <person name="Hori S."/>
            <person name="Arai W."/>
            <person name="Tsubouchi T."/>
            <person name="Morono Y."/>
            <person name="Uchiyama I."/>
            <person name="Ito T."/>
            <person name="Fujiyama A."/>
            <person name="Inagaki F."/>
            <person name="Takami H."/>
        </authorList>
    </citation>
    <scope>NUCLEOTIDE SEQUENCE</scope>
    <source>
        <strain evidence="9">Expedition CK06-06</strain>
    </source>
</reference>
<accession>X1FBY4</accession>
<keyword evidence="2" id="KW-0813">Transport</keyword>
<feature type="transmembrane region" description="Helical" evidence="7">
    <location>
        <begin position="111"/>
        <end position="132"/>
    </location>
</feature>
<evidence type="ECO:0000256" key="7">
    <source>
        <dbReference type="SAM" id="Phobius"/>
    </source>
</evidence>
<dbReference type="GO" id="GO:0005886">
    <property type="term" value="C:plasma membrane"/>
    <property type="evidence" value="ECO:0007669"/>
    <property type="project" value="UniProtKB-SubCell"/>
</dbReference>
<dbReference type="EMBL" id="BARU01013999">
    <property type="protein sequence ID" value="GAH43156.1"/>
    <property type="molecule type" value="Genomic_DNA"/>
</dbReference>
<keyword evidence="5 7" id="KW-1133">Transmembrane helix</keyword>
<keyword evidence="3" id="KW-1003">Cell membrane</keyword>
<name>X1FBY4_9ZZZZ</name>
<organism evidence="9">
    <name type="scientific">marine sediment metagenome</name>
    <dbReference type="NCBI Taxonomy" id="412755"/>
    <lineage>
        <taxon>unclassified sequences</taxon>
        <taxon>metagenomes</taxon>
        <taxon>ecological metagenomes</taxon>
    </lineage>
</organism>
<feature type="non-terminal residue" evidence="9">
    <location>
        <position position="175"/>
    </location>
</feature>
<evidence type="ECO:0000256" key="5">
    <source>
        <dbReference type="ARBA" id="ARBA00022989"/>
    </source>
</evidence>
<evidence type="ECO:0000256" key="2">
    <source>
        <dbReference type="ARBA" id="ARBA00022448"/>
    </source>
</evidence>